<dbReference type="InterPro" id="IPR001810">
    <property type="entry name" value="F-box_dom"/>
</dbReference>
<gene>
    <name evidence="4" type="ORF">D6C90_04426</name>
</gene>
<dbReference type="GO" id="GO:0004674">
    <property type="term" value="F:protein serine/threonine kinase activity"/>
    <property type="evidence" value="ECO:0007669"/>
    <property type="project" value="InterPro"/>
</dbReference>
<keyword evidence="1" id="KW-0547">Nucleotide-binding</keyword>
<dbReference type="AlphaFoldDB" id="A0A4S9V2T2"/>
<dbReference type="GO" id="GO:0005829">
    <property type="term" value="C:cytosol"/>
    <property type="evidence" value="ECO:0007669"/>
    <property type="project" value="TreeGrafter"/>
</dbReference>
<dbReference type="EMBL" id="QZBN01000351">
    <property type="protein sequence ID" value="THZ45774.1"/>
    <property type="molecule type" value="Genomic_DNA"/>
</dbReference>
<sequence>MAHRKKTRSPLWQIPAEVIPAVTSPIGKLPPEIISNIFQFLPHDTITAANVVEVCKVWQFHGANLVWRRATLRDLLHYISDPQRVAGFASQIETLHFGLYQAVLADARIKTFNFTRLQKVQIYGHNLSFADEDTLKALITPALKVFEVLEDFDAPFRQAPNDDNVWLALLVPVAHQITGLRFLDFTDVRRGLLHDFLLGAIHLERIRIGYDHSTEMTYHDLICILTSPKLDYLDLPKLFEIDTVDVDSLFNHFGPDWSLPAMRVLERLSFNRGAGRAAARLLPVMPNFTELGIELNGILWDDAQDLQVFAVIGGLKKLEVVYIMMQLTDECTIPSSSLLELIRLPHLKQLIIDIECYAEPYSSVDTTGASWLAFLTGLPKLEYLHLSITDIDVLGPQEEIDGINKALSRFARVELPGMTLVKTKVSAASPSNKALTLTQDDVNTLAQPIERSNRCQSKGTMHHHVKPHNVMIDHGKRKLRMIDGLLVDFQEYDYSLDMWFLCAVFVKCVSSAKSWSCTKAVILNLLLFLVNMPVLKKLILDNVPQSSAAVFKASATASGDSFAELSRFFAHISKISLAPLLHTMPKLERIDVTIARDAEEDIDAQYRPFFKTLAGLDELDNLWN</sequence>
<dbReference type="GO" id="GO:0005956">
    <property type="term" value="C:protein kinase CK2 complex"/>
    <property type="evidence" value="ECO:0007669"/>
    <property type="project" value="TreeGrafter"/>
</dbReference>
<organism evidence="4 5">
    <name type="scientific">Aureobasidium pullulans</name>
    <name type="common">Black yeast</name>
    <name type="synonym">Pullularia pullulans</name>
    <dbReference type="NCBI Taxonomy" id="5580"/>
    <lineage>
        <taxon>Eukaryota</taxon>
        <taxon>Fungi</taxon>
        <taxon>Dikarya</taxon>
        <taxon>Ascomycota</taxon>
        <taxon>Pezizomycotina</taxon>
        <taxon>Dothideomycetes</taxon>
        <taxon>Dothideomycetidae</taxon>
        <taxon>Dothideales</taxon>
        <taxon>Saccotheciaceae</taxon>
        <taxon>Aureobasidium</taxon>
    </lineage>
</organism>
<dbReference type="PANTHER" id="PTHR24054">
    <property type="entry name" value="CASEIN KINASE II SUBUNIT ALPHA"/>
    <property type="match status" value="1"/>
</dbReference>
<dbReference type="SUPFAM" id="SSF52047">
    <property type="entry name" value="RNI-like"/>
    <property type="match status" value="1"/>
</dbReference>
<evidence type="ECO:0000313" key="4">
    <source>
        <dbReference type="EMBL" id="THZ45774.1"/>
    </source>
</evidence>
<dbReference type="Proteomes" id="UP000310121">
    <property type="component" value="Unassembled WGS sequence"/>
</dbReference>
<dbReference type="Gene3D" id="1.10.510.10">
    <property type="entry name" value="Transferase(Phosphotransferase) domain 1"/>
    <property type="match status" value="1"/>
</dbReference>
<protein>
    <recommendedName>
        <fullName evidence="3">F-box domain-containing protein</fullName>
    </recommendedName>
</protein>
<dbReference type="PANTHER" id="PTHR24054:SF34">
    <property type="entry name" value="CASEIN KINASE II SUBUNIT ALPHA"/>
    <property type="match status" value="1"/>
</dbReference>
<evidence type="ECO:0000256" key="1">
    <source>
        <dbReference type="ARBA" id="ARBA00022741"/>
    </source>
</evidence>
<dbReference type="SUPFAM" id="SSF81383">
    <property type="entry name" value="F-box domain"/>
    <property type="match status" value="1"/>
</dbReference>
<evidence type="ECO:0000259" key="3">
    <source>
        <dbReference type="PROSITE" id="PS50181"/>
    </source>
</evidence>
<accession>A0A4S9V2T2</accession>
<dbReference type="GO" id="GO:0005634">
    <property type="term" value="C:nucleus"/>
    <property type="evidence" value="ECO:0007669"/>
    <property type="project" value="TreeGrafter"/>
</dbReference>
<dbReference type="GO" id="GO:0005524">
    <property type="term" value="F:ATP binding"/>
    <property type="evidence" value="ECO:0007669"/>
    <property type="project" value="UniProtKB-KW"/>
</dbReference>
<dbReference type="GO" id="GO:1905818">
    <property type="term" value="P:regulation of chromosome separation"/>
    <property type="evidence" value="ECO:0007669"/>
    <property type="project" value="TreeGrafter"/>
</dbReference>
<proteinExistence type="predicted"/>
<evidence type="ECO:0000256" key="2">
    <source>
        <dbReference type="ARBA" id="ARBA00022840"/>
    </source>
</evidence>
<dbReference type="InterPro" id="IPR036047">
    <property type="entry name" value="F-box-like_dom_sf"/>
</dbReference>
<reference evidence="4 5" key="1">
    <citation type="submission" date="2018-10" db="EMBL/GenBank/DDBJ databases">
        <title>Fifty Aureobasidium pullulans genomes reveal a recombining polyextremotolerant generalist.</title>
        <authorList>
            <person name="Gostincar C."/>
            <person name="Turk M."/>
            <person name="Zajc J."/>
            <person name="Gunde-Cimerman N."/>
        </authorList>
    </citation>
    <scope>NUCLEOTIDE SEQUENCE [LARGE SCALE GENOMIC DNA]</scope>
    <source>
        <strain evidence="4 5">EXF-3844</strain>
    </source>
</reference>
<evidence type="ECO:0000313" key="5">
    <source>
        <dbReference type="Proteomes" id="UP000310121"/>
    </source>
</evidence>
<dbReference type="InterPro" id="IPR032675">
    <property type="entry name" value="LRR_dom_sf"/>
</dbReference>
<dbReference type="Pfam" id="PF12937">
    <property type="entry name" value="F-box-like"/>
    <property type="match status" value="1"/>
</dbReference>
<dbReference type="PROSITE" id="PS50181">
    <property type="entry name" value="FBOX"/>
    <property type="match status" value="1"/>
</dbReference>
<dbReference type="Gene3D" id="3.80.10.10">
    <property type="entry name" value="Ribonuclease Inhibitor"/>
    <property type="match status" value="1"/>
</dbReference>
<comment type="caution">
    <text evidence="4">The sequence shown here is derived from an EMBL/GenBank/DDBJ whole genome shotgun (WGS) entry which is preliminary data.</text>
</comment>
<dbReference type="InterPro" id="IPR045216">
    <property type="entry name" value="CK2_alpha"/>
</dbReference>
<keyword evidence="2" id="KW-0067">ATP-binding</keyword>
<feature type="domain" description="F-box" evidence="3">
    <location>
        <begin position="23"/>
        <end position="70"/>
    </location>
</feature>
<name>A0A4S9V2T2_AURPU</name>